<evidence type="ECO:0000313" key="3">
    <source>
        <dbReference type="Proteomes" id="UP001595867"/>
    </source>
</evidence>
<comment type="caution">
    <text evidence="2">The sequence shown here is derived from an EMBL/GenBank/DDBJ whole genome shotgun (WGS) entry which is preliminary data.</text>
</comment>
<proteinExistence type="predicted"/>
<organism evidence="2 3">
    <name type="scientific">Actinoplanes subglobosus</name>
    <dbReference type="NCBI Taxonomy" id="1547892"/>
    <lineage>
        <taxon>Bacteria</taxon>
        <taxon>Bacillati</taxon>
        <taxon>Actinomycetota</taxon>
        <taxon>Actinomycetes</taxon>
        <taxon>Micromonosporales</taxon>
        <taxon>Micromonosporaceae</taxon>
        <taxon>Actinoplanes</taxon>
    </lineage>
</organism>
<reference evidence="3" key="1">
    <citation type="journal article" date="2019" name="Int. J. Syst. Evol. Microbiol.">
        <title>The Global Catalogue of Microorganisms (GCM) 10K type strain sequencing project: providing services to taxonomists for standard genome sequencing and annotation.</title>
        <authorList>
            <consortium name="The Broad Institute Genomics Platform"/>
            <consortium name="The Broad Institute Genome Sequencing Center for Infectious Disease"/>
            <person name="Wu L."/>
            <person name="Ma J."/>
        </authorList>
    </citation>
    <scope>NUCLEOTIDE SEQUENCE [LARGE SCALE GENOMIC DNA]</scope>
    <source>
        <strain evidence="3">TBRC 5832</strain>
    </source>
</reference>
<dbReference type="Pfam" id="PF01244">
    <property type="entry name" value="Peptidase_M19"/>
    <property type="match status" value="1"/>
</dbReference>
<evidence type="ECO:0000313" key="2">
    <source>
        <dbReference type="EMBL" id="MFC4068185.1"/>
    </source>
</evidence>
<dbReference type="PANTHER" id="PTHR10443">
    <property type="entry name" value="MICROSOMAL DIPEPTIDASE"/>
    <property type="match status" value="1"/>
</dbReference>
<dbReference type="InterPro" id="IPR008257">
    <property type="entry name" value="Pept_M19"/>
</dbReference>
<feature type="region of interest" description="Disordered" evidence="1">
    <location>
        <begin position="362"/>
        <end position="382"/>
    </location>
</feature>
<evidence type="ECO:0000256" key="1">
    <source>
        <dbReference type="SAM" id="MobiDB-lite"/>
    </source>
</evidence>
<dbReference type="RefSeq" id="WP_378069054.1">
    <property type="nucleotide sequence ID" value="NZ_JBHSBL010000018.1"/>
</dbReference>
<dbReference type="EMBL" id="JBHSBL010000018">
    <property type="protein sequence ID" value="MFC4068185.1"/>
    <property type="molecule type" value="Genomic_DNA"/>
</dbReference>
<feature type="compositionally biased region" description="Polar residues" evidence="1">
    <location>
        <begin position="372"/>
        <end position="382"/>
    </location>
</feature>
<dbReference type="InterPro" id="IPR032466">
    <property type="entry name" value="Metal_Hydrolase"/>
</dbReference>
<dbReference type="Gene3D" id="3.20.20.140">
    <property type="entry name" value="Metal-dependent hydrolases"/>
    <property type="match status" value="1"/>
</dbReference>
<protein>
    <submittedName>
        <fullName evidence="2">Dipeptidase</fullName>
    </submittedName>
</protein>
<dbReference type="CDD" id="cd01301">
    <property type="entry name" value="rDP_like"/>
    <property type="match status" value="1"/>
</dbReference>
<dbReference type="PROSITE" id="PS51365">
    <property type="entry name" value="RENAL_DIPEPTIDASE_2"/>
    <property type="match status" value="1"/>
</dbReference>
<gene>
    <name evidence="2" type="ORF">ACFO0C_24920</name>
</gene>
<keyword evidence="3" id="KW-1185">Reference proteome</keyword>
<dbReference type="Proteomes" id="UP001595867">
    <property type="component" value="Unassembled WGS sequence"/>
</dbReference>
<dbReference type="SUPFAM" id="SSF51556">
    <property type="entry name" value="Metallo-dependent hydrolases"/>
    <property type="match status" value="1"/>
</dbReference>
<name>A0ABV8IYV2_9ACTN</name>
<accession>A0ABV8IYV2</accession>
<sequence>MWPIDESTRDETAGDRITRLLALHPLVDGHNDLADALRTLHGGPVSPDDLEKFALDQRQPLTRTDLPRLAAGRVGAQFWSVFVPGDLPPAAAVVRTLQQIDLVHALHRRFPGRLELVRTADGLEAAFRAGRIAGLLGAEGGHSICDSLAVLRMLGELGVRYLTLTHNRNVAWADSATDTPRLGGLNDFGREVVAEMNRIGMLVDLSHVADATMRDALAVTVKPVIFSHSSARALCGHPRNVPDDVLARLPGNGGVCMVTFVPAFVSEERWAWTRDPQGPPPPVTVEQVADHVEHVREVAGVDHVGLGGDFDGCDDTPAGLDDVSGYPRLLGELAARRWSDGELAALAGGNVLRVLRSSEDGQVQPNRARHVVSSSFSRTPRV</sequence>
<dbReference type="PANTHER" id="PTHR10443:SF12">
    <property type="entry name" value="DIPEPTIDASE"/>
    <property type="match status" value="1"/>
</dbReference>